<dbReference type="EMBL" id="JARBHB010000002">
    <property type="protein sequence ID" value="KAJ8893001.1"/>
    <property type="molecule type" value="Genomic_DNA"/>
</dbReference>
<name>A0ABQ9I9J1_9NEOP</name>
<feature type="region of interest" description="Disordered" evidence="1">
    <location>
        <begin position="61"/>
        <end position="86"/>
    </location>
</feature>
<accession>A0ABQ9I9J1</accession>
<comment type="caution">
    <text evidence="2">The sequence shown here is derived from an EMBL/GenBank/DDBJ whole genome shotgun (WGS) entry which is preliminary data.</text>
</comment>
<keyword evidence="3" id="KW-1185">Reference proteome</keyword>
<evidence type="ECO:0000313" key="3">
    <source>
        <dbReference type="Proteomes" id="UP001159363"/>
    </source>
</evidence>
<sequence>MEVKRGGYGAGAQETGYPRENPPTSGIVGHDSHMRKSGSDPAWNRTKFAYAGGEMLWSPPGDHLIKRQGSSARFRSGPQRATDHAN</sequence>
<protein>
    <submittedName>
        <fullName evidence="2">Uncharacterized protein</fullName>
    </submittedName>
</protein>
<feature type="compositionally biased region" description="Gly residues" evidence="1">
    <location>
        <begin position="1"/>
        <end position="10"/>
    </location>
</feature>
<feature type="region of interest" description="Disordered" evidence="1">
    <location>
        <begin position="1"/>
        <end position="42"/>
    </location>
</feature>
<dbReference type="Proteomes" id="UP001159363">
    <property type="component" value="Chromosome 2"/>
</dbReference>
<evidence type="ECO:0000256" key="1">
    <source>
        <dbReference type="SAM" id="MobiDB-lite"/>
    </source>
</evidence>
<reference evidence="2 3" key="1">
    <citation type="submission" date="2023-02" db="EMBL/GenBank/DDBJ databases">
        <title>LHISI_Scaffold_Assembly.</title>
        <authorList>
            <person name="Stuart O.P."/>
            <person name="Cleave R."/>
            <person name="Magrath M.J.L."/>
            <person name="Mikheyev A.S."/>
        </authorList>
    </citation>
    <scope>NUCLEOTIDE SEQUENCE [LARGE SCALE GENOMIC DNA]</scope>
    <source>
        <strain evidence="2">Daus_M_001</strain>
        <tissue evidence="2">Leg muscle</tissue>
    </source>
</reference>
<proteinExistence type="predicted"/>
<evidence type="ECO:0000313" key="2">
    <source>
        <dbReference type="EMBL" id="KAJ8893001.1"/>
    </source>
</evidence>
<organism evidence="2 3">
    <name type="scientific">Dryococelus australis</name>
    <dbReference type="NCBI Taxonomy" id="614101"/>
    <lineage>
        <taxon>Eukaryota</taxon>
        <taxon>Metazoa</taxon>
        <taxon>Ecdysozoa</taxon>
        <taxon>Arthropoda</taxon>
        <taxon>Hexapoda</taxon>
        <taxon>Insecta</taxon>
        <taxon>Pterygota</taxon>
        <taxon>Neoptera</taxon>
        <taxon>Polyneoptera</taxon>
        <taxon>Phasmatodea</taxon>
        <taxon>Verophasmatodea</taxon>
        <taxon>Anareolatae</taxon>
        <taxon>Phasmatidae</taxon>
        <taxon>Eurycanthinae</taxon>
        <taxon>Dryococelus</taxon>
    </lineage>
</organism>
<gene>
    <name evidence="2" type="ORF">PR048_005582</name>
</gene>